<dbReference type="GO" id="GO:0016746">
    <property type="term" value="F:acyltransferase activity"/>
    <property type="evidence" value="ECO:0007669"/>
    <property type="project" value="UniProtKB-KW"/>
</dbReference>
<dbReference type="Pfam" id="PF13523">
    <property type="entry name" value="Acetyltransf_8"/>
    <property type="match status" value="1"/>
</dbReference>
<keyword evidence="8" id="KW-1185">Reference proteome</keyword>
<dbReference type="SUPFAM" id="SSF55729">
    <property type="entry name" value="Acyl-CoA N-acyltransferases (Nat)"/>
    <property type="match status" value="1"/>
</dbReference>
<evidence type="ECO:0000313" key="7">
    <source>
        <dbReference type="EMBL" id="MDN4160406.1"/>
    </source>
</evidence>
<evidence type="ECO:0000256" key="3">
    <source>
        <dbReference type="ARBA" id="ARBA00020586"/>
    </source>
</evidence>
<keyword evidence="7" id="KW-0012">Acyltransferase</keyword>
<reference evidence="7" key="1">
    <citation type="submission" date="2023-06" db="EMBL/GenBank/DDBJ databases">
        <title>Draft genome sequence of Nocardioides sp. SOB72.</title>
        <authorList>
            <person name="Zhang G."/>
        </authorList>
    </citation>
    <scope>NUCLEOTIDE SEQUENCE</scope>
    <source>
        <strain evidence="7">SOB72</strain>
    </source>
</reference>
<comment type="function">
    <text evidence="1">Acyltransferase required for the direct transfer of medium- to long-chain fatty acyl moieties from a carrier protein (MbtL) on to the epsilon-amino group of lysine residue in the mycobactin core.</text>
</comment>
<evidence type="ECO:0000256" key="1">
    <source>
        <dbReference type="ARBA" id="ARBA00003818"/>
    </source>
</evidence>
<dbReference type="Proteomes" id="UP001168537">
    <property type="component" value="Unassembled WGS sequence"/>
</dbReference>
<dbReference type="Gene3D" id="3.40.630.30">
    <property type="match status" value="1"/>
</dbReference>
<proteinExistence type="predicted"/>
<accession>A0ABT8EQX3</accession>
<protein>
    <recommendedName>
        <fullName evidence="3">Lysine N-acyltransferase MbtK</fullName>
    </recommendedName>
    <alternativeName>
        <fullName evidence="5">Mycobactin synthase protein K</fullName>
    </alternativeName>
</protein>
<dbReference type="RefSeq" id="WP_300959261.1">
    <property type="nucleotide sequence ID" value="NZ_JAUHJR010000001.1"/>
</dbReference>
<dbReference type="EMBL" id="JAUHJR010000001">
    <property type="protein sequence ID" value="MDN4160406.1"/>
    <property type="molecule type" value="Genomic_DNA"/>
</dbReference>
<comment type="pathway">
    <text evidence="2">Siderophore biosynthesis; mycobactin biosynthesis.</text>
</comment>
<comment type="caution">
    <text evidence="7">The sequence shown here is derived from an EMBL/GenBank/DDBJ whole genome shotgun (WGS) entry which is preliminary data.</text>
</comment>
<dbReference type="PANTHER" id="PTHR31438">
    <property type="entry name" value="LYSINE N-ACYLTRANSFERASE C17G9.06C-RELATED"/>
    <property type="match status" value="1"/>
</dbReference>
<keyword evidence="7" id="KW-0808">Transferase</keyword>
<keyword evidence="4" id="KW-0046">Antibiotic resistance</keyword>
<feature type="domain" description="N-acetyltransferase" evidence="6">
    <location>
        <begin position="18"/>
        <end position="170"/>
    </location>
</feature>
<dbReference type="InterPro" id="IPR019432">
    <property type="entry name" value="Acyltransferase_MbtK/IucB-like"/>
</dbReference>
<dbReference type="SMART" id="SM01006">
    <property type="entry name" value="AlcB"/>
    <property type="match status" value="1"/>
</dbReference>
<dbReference type="PANTHER" id="PTHR31438:SF1">
    <property type="entry name" value="LYSINE N-ACYLTRANSFERASE C17G9.06C-RELATED"/>
    <property type="match status" value="1"/>
</dbReference>
<evidence type="ECO:0000313" key="8">
    <source>
        <dbReference type="Proteomes" id="UP001168537"/>
    </source>
</evidence>
<evidence type="ECO:0000259" key="6">
    <source>
        <dbReference type="PROSITE" id="PS51186"/>
    </source>
</evidence>
<name>A0ABT8EQX3_9ACTN</name>
<evidence type="ECO:0000256" key="5">
    <source>
        <dbReference type="ARBA" id="ARBA00031122"/>
    </source>
</evidence>
<evidence type="ECO:0000256" key="4">
    <source>
        <dbReference type="ARBA" id="ARBA00023251"/>
    </source>
</evidence>
<organism evidence="7 8">
    <name type="scientific">Nocardioides abyssi</name>
    <dbReference type="NCBI Taxonomy" id="3058370"/>
    <lineage>
        <taxon>Bacteria</taxon>
        <taxon>Bacillati</taxon>
        <taxon>Actinomycetota</taxon>
        <taxon>Actinomycetes</taxon>
        <taxon>Propionibacteriales</taxon>
        <taxon>Nocardioidaceae</taxon>
        <taxon>Nocardioides</taxon>
    </lineage>
</organism>
<gene>
    <name evidence="7" type="ORF">QWY29_03490</name>
</gene>
<dbReference type="InterPro" id="IPR016181">
    <property type="entry name" value="Acyl_CoA_acyltransferase"/>
</dbReference>
<evidence type="ECO:0000256" key="2">
    <source>
        <dbReference type="ARBA" id="ARBA00005102"/>
    </source>
</evidence>
<dbReference type="InterPro" id="IPR000182">
    <property type="entry name" value="GNAT_dom"/>
</dbReference>
<sequence>MTSPTFHLDRFDPERDGSVLHAWVTEDRAQFWMMQEHTLEEVREIYTWLDEQPTHHVWFVRDADATPVALLQDYEPTAEEVGSTYDVRPGDLGVHFMLAPATTVRRGFTARVVDFLLGQVFADPAVQRLVVEPDARNDKAVALVRRLGFELGPVVQLSTKPAQLAFLTRAAAGR</sequence>
<dbReference type="PROSITE" id="PS51186">
    <property type="entry name" value="GNAT"/>
    <property type="match status" value="1"/>
</dbReference>